<evidence type="ECO:0000256" key="3">
    <source>
        <dbReference type="ARBA" id="ARBA00022741"/>
    </source>
</evidence>
<dbReference type="AlphaFoldDB" id="A0A7M7K0E3"/>
<dbReference type="GO" id="GO:0140663">
    <property type="term" value="F:ATP-dependent FeS chaperone activity"/>
    <property type="evidence" value="ECO:0007669"/>
    <property type="project" value="InterPro"/>
</dbReference>
<feature type="compositionally biased region" description="Polar residues" evidence="7">
    <location>
        <begin position="255"/>
        <end position="267"/>
    </location>
</feature>
<keyword evidence="1" id="KW-0004">4Fe-4S</keyword>
<evidence type="ECO:0008006" key="10">
    <source>
        <dbReference type="Google" id="ProtNLM"/>
    </source>
</evidence>
<evidence type="ECO:0000256" key="1">
    <source>
        <dbReference type="ARBA" id="ARBA00022485"/>
    </source>
</evidence>
<dbReference type="InterPro" id="IPR033756">
    <property type="entry name" value="YlxH/NBP35"/>
</dbReference>
<keyword evidence="5" id="KW-0408">Iron</keyword>
<dbReference type="Pfam" id="PF10609">
    <property type="entry name" value="ParA"/>
    <property type="match status" value="1"/>
</dbReference>
<dbReference type="PANTHER" id="PTHR23264:SF19">
    <property type="entry name" value="CYTOSOLIC FE-S CLUSTER ASSEMBLY FACTOR NUBP2"/>
    <property type="match status" value="1"/>
</dbReference>
<feature type="region of interest" description="Disordered" evidence="7">
    <location>
        <begin position="255"/>
        <end position="274"/>
    </location>
</feature>
<evidence type="ECO:0000256" key="5">
    <source>
        <dbReference type="ARBA" id="ARBA00023004"/>
    </source>
</evidence>
<evidence type="ECO:0000256" key="4">
    <source>
        <dbReference type="ARBA" id="ARBA00022840"/>
    </source>
</evidence>
<proteinExistence type="inferred from homology"/>
<dbReference type="CDD" id="cd02037">
    <property type="entry name" value="Mrp_NBP35"/>
    <property type="match status" value="1"/>
</dbReference>
<accession>A0A7M7K0E3</accession>
<dbReference type="GO" id="GO:0046872">
    <property type="term" value="F:metal ion binding"/>
    <property type="evidence" value="ECO:0007669"/>
    <property type="project" value="UniProtKB-KW"/>
</dbReference>
<dbReference type="InterPro" id="IPR027417">
    <property type="entry name" value="P-loop_NTPase"/>
</dbReference>
<dbReference type="Gene3D" id="3.40.50.300">
    <property type="entry name" value="P-loop containing nucleotide triphosphate hydrolases"/>
    <property type="match status" value="1"/>
</dbReference>
<dbReference type="HAMAP" id="MF_02040">
    <property type="entry name" value="Mrp_NBP35"/>
    <property type="match status" value="1"/>
</dbReference>
<dbReference type="SUPFAM" id="SSF52540">
    <property type="entry name" value="P-loop containing nucleoside triphosphate hydrolases"/>
    <property type="match status" value="1"/>
</dbReference>
<dbReference type="Proteomes" id="UP000594260">
    <property type="component" value="Unplaced"/>
</dbReference>
<evidence type="ECO:0000256" key="6">
    <source>
        <dbReference type="ARBA" id="ARBA00023014"/>
    </source>
</evidence>
<sequence length="274" mass="29460">MSEADLVESLGGCSKIRSVVLVLSGKGGVGKSTTCVQLALSLARTGKQVGVLDVDLCGPSVPRMLGVKGAEVMYGEKGWLPVETRNIKVMSIGFLLKNEDDAVVWRGPKKHAMIGQFLSDVEWGALDILLVDTPPGTSDEHMSLVEALQAKKFQVGAILVTTPQNVAVSDVRREATFSAQAGLRTVGVVENMSGFVCPHCTECSLLFSQGGGEKLAEIAKVAYLSSRRSVLTAMLARVSWMRAKGPKAPERLRISQTRWPTHLTSRSRNGKRSP</sequence>
<dbReference type="PANTHER" id="PTHR23264">
    <property type="entry name" value="NUCLEOTIDE-BINDING PROTEIN NBP35 YEAST -RELATED"/>
    <property type="match status" value="1"/>
</dbReference>
<name>A0A7M7K0E3_VARDE</name>
<dbReference type="GO" id="GO:0005829">
    <property type="term" value="C:cytosol"/>
    <property type="evidence" value="ECO:0007669"/>
    <property type="project" value="TreeGrafter"/>
</dbReference>
<dbReference type="GO" id="GO:0016226">
    <property type="term" value="P:iron-sulfur cluster assembly"/>
    <property type="evidence" value="ECO:0007669"/>
    <property type="project" value="InterPro"/>
</dbReference>
<dbReference type="OMA" id="WIPVFAD"/>
<organism evidence="8 9">
    <name type="scientific">Varroa destructor</name>
    <name type="common">Honeybee mite</name>
    <dbReference type="NCBI Taxonomy" id="109461"/>
    <lineage>
        <taxon>Eukaryota</taxon>
        <taxon>Metazoa</taxon>
        <taxon>Ecdysozoa</taxon>
        <taxon>Arthropoda</taxon>
        <taxon>Chelicerata</taxon>
        <taxon>Arachnida</taxon>
        <taxon>Acari</taxon>
        <taxon>Parasitiformes</taxon>
        <taxon>Mesostigmata</taxon>
        <taxon>Gamasina</taxon>
        <taxon>Dermanyssoidea</taxon>
        <taxon>Varroidae</taxon>
        <taxon>Varroa</taxon>
    </lineage>
</organism>
<evidence type="ECO:0000313" key="8">
    <source>
        <dbReference type="EnsemblMetazoa" id="XP_022659045"/>
    </source>
</evidence>
<reference evidence="8" key="1">
    <citation type="submission" date="2021-01" db="UniProtKB">
        <authorList>
            <consortium name="EnsemblMetazoa"/>
        </authorList>
    </citation>
    <scope>IDENTIFICATION</scope>
</reference>
<dbReference type="GO" id="GO:0051539">
    <property type="term" value="F:4 iron, 4 sulfur cluster binding"/>
    <property type="evidence" value="ECO:0007669"/>
    <property type="project" value="UniProtKB-KW"/>
</dbReference>
<dbReference type="RefSeq" id="XP_022659045.1">
    <property type="nucleotide sequence ID" value="XM_022803310.1"/>
</dbReference>
<evidence type="ECO:0000256" key="2">
    <source>
        <dbReference type="ARBA" id="ARBA00022723"/>
    </source>
</evidence>
<evidence type="ECO:0000313" key="9">
    <source>
        <dbReference type="Proteomes" id="UP000594260"/>
    </source>
</evidence>
<protein>
    <recommendedName>
        <fullName evidence="10">Cytosolic Fe-S cluster assembly factor NUBP2 homolog</fullName>
    </recommendedName>
</protein>
<keyword evidence="6" id="KW-0411">Iron-sulfur</keyword>
<dbReference type="EnsemblMetazoa" id="XM_022803310">
    <property type="protein sequence ID" value="XP_022659045"/>
    <property type="gene ID" value="LOC111249438"/>
</dbReference>
<keyword evidence="9" id="KW-1185">Reference proteome</keyword>
<dbReference type="GO" id="GO:0005524">
    <property type="term" value="F:ATP binding"/>
    <property type="evidence" value="ECO:0007669"/>
    <property type="project" value="UniProtKB-KW"/>
</dbReference>
<keyword evidence="4" id="KW-0067">ATP-binding</keyword>
<keyword evidence="2" id="KW-0479">Metal-binding</keyword>
<evidence type="ECO:0000256" key="7">
    <source>
        <dbReference type="SAM" id="MobiDB-lite"/>
    </source>
</evidence>
<keyword evidence="3" id="KW-0547">Nucleotide-binding</keyword>
<dbReference type="InterPro" id="IPR019591">
    <property type="entry name" value="Mrp/NBP35_ATP-bd"/>
</dbReference>
<dbReference type="GeneID" id="111249438"/>